<dbReference type="PANTHER" id="PTHR28208">
    <property type="entry name" value="PHOSPHATIDATE PHOSPHATASE APP1"/>
    <property type="match status" value="1"/>
</dbReference>
<dbReference type="PANTHER" id="PTHR28208:SF3">
    <property type="entry name" value="PHOSPHATIDATE PHOSPHATASE APP1"/>
    <property type="match status" value="1"/>
</dbReference>
<proteinExistence type="predicted"/>
<feature type="domain" description="Phosphatidate phosphatase APP1 catalytic" evidence="2">
    <location>
        <begin position="137"/>
        <end position="288"/>
    </location>
</feature>
<dbReference type="AlphaFoldDB" id="A0A6B8TL93"/>
<evidence type="ECO:0000313" key="3">
    <source>
        <dbReference type="EMBL" id="QGS35619.1"/>
    </source>
</evidence>
<accession>A0A6B8TL93</accession>
<dbReference type="Proteomes" id="UP000426857">
    <property type="component" value="Chromosome"/>
</dbReference>
<dbReference type="EMBL" id="CP046322">
    <property type="protein sequence ID" value="QGS35619.1"/>
    <property type="molecule type" value="Genomic_DNA"/>
</dbReference>
<dbReference type="InterPro" id="IPR019236">
    <property type="entry name" value="APP1_cat"/>
</dbReference>
<feature type="region of interest" description="Disordered" evidence="1">
    <location>
        <begin position="338"/>
        <end position="361"/>
    </location>
</feature>
<dbReference type="Pfam" id="PF09949">
    <property type="entry name" value="APP1_cat"/>
    <property type="match status" value="1"/>
</dbReference>
<gene>
    <name evidence="3" type="ORF">FOB82_12355</name>
</gene>
<dbReference type="RefSeq" id="WP_155870764.1">
    <property type="nucleotide sequence ID" value="NZ_CP046322.1"/>
</dbReference>
<protein>
    <submittedName>
        <fullName evidence="3">DUF2183 domain-containing protein</fullName>
    </submittedName>
</protein>
<evidence type="ECO:0000256" key="1">
    <source>
        <dbReference type="SAM" id="MobiDB-lite"/>
    </source>
</evidence>
<sequence length="361" mass="39929">MALSDIARKTERMINRVGRQRKTAKGWKPAVTGFSGYGSSDRVHVLGRVLMEDPYSEPETEIQRGWRQFVTTQVGNHPVTVRVGDQVVQSKSDANGYIDVLVLDHGLEPGWNEVVIEAKDAEPATARVLIVEPGARIGLVSDIDDTVMVTWLPRAVLAAWNSWVRHTNTRKPVPGMAEFYRQLLADHPGAPVVYLSTGAWNTFETLQSFIDVNGLPDGPMLLTDWGPTPTGMFRSGQEHKKVQLRNLFIDFPDINWILVGDDGQHDPLIYGDAVFEHPDRVAGVAIRQLSPGEHVLSHGTASALENMDTDDRHGAPVIQGADGHELLREMRAKPFPQVTGTVEQGGDWPPPPLGVTRRRSR</sequence>
<reference evidence="3 4" key="1">
    <citation type="submission" date="2019-11" db="EMBL/GenBank/DDBJ databases">
        <title>FDA dAtabase for Regulatory Grade micrObial Sequences (FDA-ARGOS): Supporting development and validation of Infectious Disease Dx tests.</title>
        <authorList>
            <person name="Kerrigan L."/>
            <person name="Long C."/>
            <person name="Tallon L."/>
            <person name="Sadzewicz L."/>
            <person name="Vavikolanu K."/>
            <person name="Mehta A."/>
            <person name="Aluvathingal J."/>
            <person name="Nadendla S."/>
            <person name="Yan Y."/>
            <person name="Sichtig H."/>
        </authorList>
    </citation>
    <scope>NUCLEOTIDE SEQUENCE [LARGE SCALE GENOMIC DNA]</scope>
    <source>
        <strain evidence="3 4">FDAARGOS_674</strain>
    </source>
</reference>
<evidence type="ECO:0000313" key="4">
    <source>
        <dbReference type="Proteomes" id="UP000426857"/>
    </source>
</evidence>
<dbReference type="KEGG" id="cxe:FOB82_12355"/>
<name>A0A6B8TL93_9CORY</name>
<organism evidence="3 4">
    <name type="scientific">Corynebacterium xerosis</name>
    <dbReference type="NCBI Taxonomy" id="1725"/>
    <lineage>
        <taxon>Bacteria</taxon>
        <taxon>Bacillati</taxon>
        <taxon>Actinomycetota</taxon>
        <taxon>Actinomycetes</taxon>
        <taxon>Mycobacteriales</taxon>
        <taxon>Corynebacteriaceae</taxon>
        <taxon>Corynebacterium</taxon>
    </lineage>
</organism>
<dbReference type="GO" id="GO:0008195">
    <property type="term" value="F:phosphatidate phosphatase activity"/>
    <property type="evidence" value="ECO:0007669"/>
    <property type="project" value="InterPro"/>
</dbReference>
<dbReference type="InterPro" id="IPR052935">
    <property type="entry name" value="Mg2+_PAP"/>
</dbReference>
<evidence type="ECO:0000259" key="2">
    <source>
        <dbReference type="Pfam" id="PF09949"/>
    </source>
</evidence>